<evidence type="ECO:0000259" key="2">
    <source>
        <dbReference type="Pfam" id="PF03432"/>
    </source>
</evidence>
<name>A0ABU1T8Y6_9SPHI</name>
<gene>
    <name evidence="3" type="ORF">J2W55_001523</name>
</gene>
<comment type="caution">
    <text evidence="3">The sequence shown here is derived from an EMBL/GenBank/DDBJ whole genome shotgun (WGS) entry which is preliminary data.</text>
</comment>
<dbReference type="Pfam" id="PF03432">
    <property type="entry name" value="Relaxase"/>
    <property type="match status" value="1"/>
</dbReference>
<evidence type="ECO:0000313" key="3">
    <source>
        <dbReference type="EMBL" id="MDR6941681.1"/>
    </source>
</evidence>
<accession>A0ABU1T8Y6</accession>
<keyword evidence="4" id="KW-1185">Reference proteome</keyword>
<evidence type="ECO:0000313" key="4">
    <source>
        <dbReference type="Proteomes" id="UP001247620"/>
    </source>
</evidence>
<protein>
    <recommendedName>
        <fullName evidence="2">MobA/VirD2-like nuclease domain-containing protein</fullName>
    </recommendedName>
</protein>
<dbReference type="InterPro" id="IPR005094">
    <property type="entry name" value="Endonuclease_MobA/VirD2"/>
</dbReference>
<proteinExistence type="predicted"/>
<evidence type="ECO:0000256" key="1">
    <source>
        <dbReference type="SAM" id="Coils"/>
    </source>
</evidence>
<feature type="coiled-coil region" evidence="1">
    <location>
        <begin position="17"/>
        <end position="44"/>
    </location>
</feature>
<keyword evidence="1" id="KW-0175">Coiled coil</keyword>
<dbReference type="EMBL" id="JAVDUU010000002">
    <property type="protein sequence ID" value="MDR6941681.1"/>
    <property type="molecule type" value="Genomic_DNA"/>
</dbReference>
<dbReference type="Proteomes" id="UP001247620">
    <property type="component" value="Unassembled WGS sequence"/>
</dbReference>
<feature type="domain" description="MobA/VirD2-like nuclease" evidence="2">
    <location>
        <begin position="17"/>
        <end position="149"/>
    </location>
</feature>
<reference evidence="3 4" key="1">
    <citation type="submission" date="2023-07" db="EMBL/GenBank/DDBJ databases">
        <title>Sorghum-associated microbial communities from plants grown in Nebraska, USA.</title>
        <authorList>
            <person name="Schachtman D."/>
        </authorList>
    </citation>
    <scope>NUCLEOTIDE SEQUENCE [LARGE SCALE GENOMIC DNA]</scope>
    <source>
        <strain evidence="3 4">3262</strain>
    </source>
</reference>
<sequence>MIASQKIGKSFMGALNYNLKKLNHAELKQRAELLETNFTSLDKDMIRREIDMVREQRPNLNRYVYHTSLNFHKEDILSNERLLEIAHQYLQANGFTNNQYFIFRHHDADHPHLHLLLNRITFDGKVVSDSNNYKRSESILRSIEKQFNLTRVQSSQNTPLRAANKDELEMVIRTGKPSEKMVIQEKIKKLLNQKNLTISEFIRKGEQAGISFLFNQASTGRVSGITYFHEGFKITGQALGNRFKWAEILNNISYEQVRDSKAISELSRSLHKHNDLLLS</sequence>
<organism evidence="3 4">
    <name type="scientific">Mucilaginibacter pocheonensis</name>
    <dbReference type="NCBI Taxonomy" id="398050"/>
    <lineage>
        <taxon>Bacteria</taxon>
        <taxon>Pseudomonadati</taxon>
        <taxon>Bacteroidota</taxon>
        <taxon>Sphingobacteriia</taxon>
        <taxon>Sphingobacteriales</taxon>
        <taxon>Sphingobacteriaceae</taxon>
        <taxon>Mucilaginibacter</taxon>
    </lineage>
</organism>
<dbReference type="RefSeq" id="WP_310093723.1">
    <property type="nucleotide sequence ID" value="NZ_JAVDUU010000002.1"/>
</dbReference>